<name>A0A2L2XHS7_9FIRM</name>
<comment type="caution">
    <text evidence="1">The sequence shown here is derived from an EMBL/GenBank/DDBJ whole genome shotgun (WGS) entry which is preliminary data.</text>
</comment>
<reference evidence="2" key="1">
    <citation type="submission" date="2018-02" db="EMBL/GenBank/DDBJ databases">
        <title>Genome sequence of Desulfocucumis palustris strain NAW-5.</title>
        <authorList>
            <person name="Watanabe M."/>
            <person name="Kojima H."/>
            <person name="Fukui M."/>
        </authorList>
    </citation>
    <scope>NUCLEOTIDE SEQUENCE [LARGE SCALE GENOMIC DNA]</scope>
    <source>
        <strain evidence="2">NAW-5</strain>
    </source>
</reference>
<organism evidence="1 2">
    <name type="scientific">Desulfocucumis palustris</name>
    <dbReference type="NCBI Taxonomy" id="1898651"/>
    <lineage>
        <taxon>Bacteria</taxon>
        <taxon>Bacillati</taxon>
        <taxon>Bacillota</taxon>
        <taxon>Clostridia</taxon>
        <taxon>Eubacteriales</taxon>
        <taxon>Desulfocucumaceae</taxon>
        <taxon>Desulfocucumis</taxon>
    </lineage>
</organism>
<dbReference type="AlphaFoldDB" id="A0A2L2XHS7"/>
<evidence type="ECO:0000313" key="1">
    <source>
        <dbReference type="EMBL" id="GBF33786.1"/>
    </source>
</evidence>
<dbReference type="Proteomes" id="UP000239549">
    <property type="component" value="Unassembled WGS sequence"/>
</dbReference>
<proteinExistence type="predicted"/>
<accession>A0A2L2XHS7</accession>
<gene>
    <name evidence="1" type="ORF">DCCM_2897</name>
</gene>
<sequence>MLNEISLSRPKRVNYGLSDIAFNADITQGKTQNPPVATP</sequence>
<evidence type="ECO:0000313" key="2">
    <source>
        <dbReference type="Proteomes" id="UP000239549"/>
    </source>
</evidence>
<dbReference type="EMBL" id="BFAV01000119">
    <property type="protein sequence ID" value="GBF33786.1"/>
    <property type="molecule type" value="Genomic_DNA"/>
</dbReference>
<keyword evidence="2" id="KW-1185">Reference proteome</keyword>
<protein>
    <submittedName>
        <fullName evidence="1">Uncharacterized protein</fullName>
    </submittedName>
</protein>